<dbReference type="SUPFAM" id="SSF46689">
    <property type="entry name" value="Homeodomain-like"/>
    <property type="match status" value="1"/>
</dbReference>
<evidence type="ECO:0000256" key="2">
    <source>
        <dbReference type="ARBA" id="ARBA00023125"/>
    </source>
</evidence>
<proteinExistence type="predicted"/>
<dbReference type="Proteomes" id="UP000243168">
    <property type="component" value="Unassembled WGS sequence"/>
</dbReference>
<comment type="caution">
    <text evidence="5">The sequence shown here is derived from an EMBL/GenBank/DDBJ whole genome shotgun (WGS) entry which is preliminary data.</text>
</comment>
<dbReference type="PANTHER" id="PTHR46796">
    <property type="entry name" value="HTH-TYPE TRANSCRIPTIONAL ACTIVATOR RHAS-RELATED"/>
    <property type="match status" value="1"/>
</dbReference>
<dbReference type="Gene3D" id="1.10.10.60">
    <property type="entry name" value="Homeodomain-like"/>
    <property type="match status" value="1"/>
</dbReference>
<gene>
    <name evidence="5" type="ORF">QV07_00605</name>
</gene>
<keyword evidence="2" id="KW-0238">DNA-binding</keyword>
<feature type="domain" description="HTH araC/xylS-type" evidence="4">
    <location>
        <begin position="196"/>
        <end position="294"/>
    </location>
</feature>
<dbReference type="PATRIC" id="fig|505345.8.peg.124"/>
<dbReference type="PROSITE" id="PS01124">
    <property type="entry name" value="HTH_ARAC_FAMILY_2"/>
    <property type="match status" value="1"/>
</dbReference>
<protein>
    <submittedName>
        <fullName evidence="5">Transcriptional regulator</fullName>
    </submittedName>
</protein>
<dbReference type="InterPro" id="IPR050204">
    <property type="entry name" value="AraC_XylS_family_regulators"/>
</dbReference>
<evidence type="ECO:0000256" key="3">
    <source>
        <dbReference type="ARBA" id="ARBA00023163"/>
    </source>
</evidence>
<dbReference type="InterPro" id="IPR020449">
    <property type="entry name" value="Tscrpt_reg_AraC-type_HTH"/>
</dbReference>
<dbReference type="Pfam" id="PF12852">
    <property type="entry name" value="Cupin_6"/>
    <property type="match status" value="1"/>
</dbReference>
<dbReference type="RefSeq" id="WP_065233610.1">
    <property type="nucleotide sequence ID" value="NZ_JTJS01000005.1"/>
</dbReference>
<dbReference type="AlphaFoldDB" id="A0A1A7QCZ7"/>
<evidence type="ECO:0000313" key="6">
    <source>
        <dbReference type="Proteomes" id="UP000243168"/>
    </source>
</evidence>
<name>A0A1A7QCZ7_9PAST</name>
<dbReference type="PRINTS" id="PR00032">
    <property type="entry name" value="HTHARAC"/>
</dbReference>
<organism evidence="5 6">
    <name type="scientific">Gallibacterium genomosp. 3</name>
    <dbReference type="NCBI Taxonomy" id="505345"/>
    <lineage>
        <taxon>Bacteria</taxon>
        <taxon>Pseudomonadati</taxon>
        <taxon>Pseudomonadota</taxon>
        <taxon>Gammaproteobacteria</taxon>
        <taxon>Pasteurellales</taxon>
        <taxon>Pasteurellaceae</taxon>
        <taxon>Gallibacterium</taxon>
    </lineage>
</organism>
<dbReference type="PANTHER" id="PTHR46796:SF7">
    <property type="entry name" value="ARAC FAMILY TRANSCRIPTIONAL REGULATOR"/>
    <property type="match status" value="1"/>
</dbReference>
<evidence type="ECO:0000256" key="1">
    <source>
        <dbReference type="ARBA" id="ARBA00023015"/>
    </source>
</evidence>
<keyword evidence="1" id="KW-0805">Transcription regulation</keyword>
<dbReference type="InterPro" id="IPR018060">
    <property type="entry name" value="HTH_AraC"/>
</dbReference>
<dbReference type="GO" id="GO:0043565">
    <property type="term" value="F:sequence-specific DNA binding"/>
    <property type="evidence" value="ECO:0007669"/>
    <property type="project" value="InterPro"/>
</dbReference>
<accession>A0A1A7QCZ7</accession>
<evidence type="ECO:0000259" key="4">
    <source>
        <dbReference type="PROSITE" id="PS01124"/>
    </source>
</evidence>
<dbReference type="GO" id="GO:0003700">
    <property type="term" value="F:DNA-binding transcription factor activity"/>
    <property type="evidence" value="ECO:0007669"/>
    <property type="project" value="InterPro"/>
</dbReference>
<dbReference type="InterPro" id="IPR009057">
    <property type="entry name" value="Homeodomain-like_sf"/>
</dbReference>
<dbReference type="Pfam" id="PF12833">
    <property type="entry name" value="HTH_18"/>
    <property type="match status" value="1"/>
</dbReference>
<dbReference type="InterPro" id="IPR032783">
    <property type="entry name" value="AraC_lig"/>
</dbReference>
<reference evidence="5 6" key="1">
    <citation type="submission" date="2014-11" db="EMBL/GenBank/DDBJ databases">
        <title>Pan-genome of Gallibacterium spp.</title>
        <authorList>
            <person name="Kudirkiene E."/>
            <person name="Bojesen A.M."/>
        </authorList>
    </citation>
    <scope>NUCLEOTIDE SEQUENCE [LARGE SCALE GENOMIC DNA]</scope>
    <source>
        <strain evidence="5 6">F298</strain>
    </source>
</reference>
<dbReference type="EMBL" id="JTJS01000005">
    <property type="protein sequence ID" value="OBX12029.1"/>
    <property type="molecule type" value="Genomic_DNA"/>
</dbReference>
<sequence length="302" mass="33827">MDSIDRFLELLDIKTSIDVFCSFKAPYLIEHQQAEKGTAYFHLLLEGSCDMHSAQQTYHLQAGDFCLWTQGGKHHIGHQASQEPLQLEQQNGISYRHNCTTDPTLQMLCGHYQATNHAAAGLLKLLPEPLIVSLKDIPQLQALSSLIHQEALARHLGSATAIKAMCELLLLFALRHLTELPQQQNLIGLFSDPSLSKVMTTILEDLSISYTTEELANIAYLSRATFARKFHQATGMGIQTLIRILRMSLAAKLLMQSHLSLTQIMEKVGYQSETAFHDAFKAQFGITPARYRKRLQLTSSPP</sequence>
<dbReference type="SMART" id="SM00342">
    <property type="entry name" value="HTH_ARAC"/>
    <property type="match status" value="1"/>
</dbReference>
<evidence type="ECO:0000313" key="5">
    <source>
        <dbReference type="EMBL" id="OBX12029.1"/>
    </source>
</evidence>
<keyword evidence="3" id="KW-0804">Transcription</keyword>